<dbReference type="PIRSF" id="PIRSF014677">
    <property type="entry name" value="UCP014677"/>
    <property type="match status" value="1"/>
</dbReference>
<reference evidence="1 2" key="1">
    <citation type="submission" date="2018-08" db="EMBL/GenBank/DDBJ databases">
        <title>A genome reference for cultivated species of the human gut microbiota.</title>
        <authorList>
            <person name="Zou Y."/>
            <person name="Xue W."/>
            <person name="Luo G."/>
        </authorList>
    </citation>
    <scope>NUCLEOTIDE SEQUENCE [LARGE SCALE GENOMIC DNA]</scope>
    <source>
        <strain evidence="1 2">AM23-23AC</strain>
    </source>
</reference>
<sequence>MKDYIVKELEQRISSFQQLPYLFVGTGFSMRYSHAPSWNTLLFDIWTVINPTKKERDFNKLKQKIEMDIASQKPDLNAEEQKYYVNPILASVIEKEFNDRYYSDDGFDINVFREDENDDIIDKHLNPFKYLVAKQTSQMTIDETMPGFKELAFLTKNQNKFAGIITTNYDELLEKIFKDFSVLVGQDSLLVANSLNIFEIFKIHGCCSKPDSIILTEKDYANFEKKLKYLSAKLLTIFVEHPIIFIGYGLGDVNIRQIFSEIAECLTAEQLEKIKDNFIFISPAFEKEEAFNKNTMTWGSRSIIINEFVLEDYSIVYQTLAKIQSSMPIKLARKLQDMVCNFVYSAEAQNNILFGDINSPDLDDEKAAIYFGKADTVTQIGFSYFGIDEILEDVLLDNKPYLVNSQLIDKTFKNIRSSAGSTLLPVYKYIKALGYSLSSIPLNYNIIDGYDDPDIRPTSSDTKNYIKKGSNFNSIREIEETYPNHIPKQVANIKEFARKISTEELEDYLKKYYNTELYQRYKSLFRKLIALYDFKKYS</sequence>
<gene>
    <name evidence="1" type="ORF">DW654_05770</name>
</gene>
<protein>
    <submittedName>
        <fullName evidence="1">Uncharacterized protein</fullName>
    </submittedName>
</protein>
<organism evidence="1 2">
    <name type="scientific">Roseburia inulinivorans</name>
    <dbReference type="NCBI Taxonomy" id="360807"/>
    <lineage>
        <taxon>Bacteria</taxon>
        <taxon>Bacillati</taxon>
        <taxon>Bacillota</taxon>
        <taxon>Clostridia</taxon>
        <taxon>Lachnospirales</taxon>
        <taxon>Lachnospiraceae</taxon>
        <taxon>Roseburia</taxon>
    </lineage>
</organism>
<dbReference type="Pfam" id="PF13289">
    <property type="entry name" value="SIR2_2"/>
    <property type="match status" value="1"/>
</dbReference>
<dbReference type="InterPro" id="IPR011202">
    <property type="entry name" value="UCP014677"/>
</dbReference>
<accession>A0A414QXI7</accession>
<comment type="caution">
    <text evidence="1">The sequence shown here is derived from an EMBL/GenBank/DDBJ whole genome shotgun (WGS) entry which is preliminary data.</text>
</comment>
<proteinExistence type="predicted"/>
<dbReference type="RefSeq" id="WP_118202673.1">
    <property type="nucleotide sequence ID" value="NZ_QRHP01000004.1"/>
</dbReference>
<dbReference type="Proteomes" id="UP000283701">
    <property type="component" value="Unassembled WGS sequence"/>
</dbReference>
<evidence type="ECO:0000313" key="1">
    <source>
        <dbReference type="EMBL" id="RHF85504.1"/>
    </source>
</evidence>
<dbReference type="AlphaFoldDB" id="A0A414QXI7"/>
<name>A0A414QXI7_9FIRM</name>
<dbReference type="EMBL" id="QRHP01000004">
    <property type="protein sequence ID" value="RHF85504.1"/>
    <property type="molecule type" value="Genomic_DNA"/>
</dbReference>
<evidence type="ECO:0000313" key="2">
    <source>
        <dbReference type="Proteomes" id="UP000283701"/>
    </source>
</evidence>